<dbReference type="Gene3D" id="3.40.50.980">
    <property type="match status" value="1"/>
</dbReference>
<protein>
    <submittedName>
        <fullName evidence="4">Peptide synthetase</fullName>
    </submittedName>
</protein>
<keyword evidence="5" id="KW-1185">Reference proteome</keyword>
<evidence type="ECO:0000256" key="1">
    <source>
        <dbReference type="ARBA" id="ARBA00022450"/>
    </source>
</evidence>
<dbReference type="AlphaFoldDB" id="A0A316WFC0"/>
<dbReference type="Proteomes" id="UP000236182">
    <property type="component" value="Unassembled WGS sequence"/>
</dbReference>
<gene>
    <name evidence="4" type="ORF">C1638_022075</name>
</gene>
<keyword evidence="2" id="KW-0597">Phosphoprotein</keyword>
<evidence type="ECO:0000256" key="2">
    <source>
        <dbReference type="ARBA" id="ARBA00022553"/>
    </source>
</evidence>
<name>A0A316WFC0_9FLAO</name>
<keyword evidence="1" id="KW-0596">Phosphopantetheine</keyword>
<feature type="non-terminal residue" evidence="4">
    <location>
        <position position="166"/>
    </location>
</feature>
<dbReference type="PANTHER" id="PTHR44845:SF6">
    <property type="entry name" value="BETA-ALANINE-ACTIVATING ENZYME"/>
    <property type="match status" value="1"/>
</dbReference>
<feature type="non-terminal residue" evidence="4">
    <location>
        <position position="1"/>
    </location>
</feature>
<comment type="caution">
    <text evidence="4">The sequence shown here is derived from an EMBL/GenBank/DDBJ whole genome shotgun (WGS) entry which is preliminary data.</text>
</comment>
<organism evidence="4 5">
    <name type="scientific">Chryseobacterium oncorhynchi</name>
    <dbReference type="NCBI Taxonomy" id="741074"/>
    <lineage>
        <taxon>Bacteria</taxon>
        <taxon>Pseudomonadati</taxon>
        <taxon>Bacteroidota</taxon>
        <taxon>Flavobacteriia</taxon>
        <taxon>Flavobacteriales</taxon>
        <taxon>Weeksellaceae</taxon>
        <taxon>Chryseobacterium group</taxon>
        <taxon>Chryseobacterium</taxon>
    </lineage>
</organism>
<dbReference type="RefSeq" id="WP_165826593.1">
    <property type="nucleotide sequence ID" value="NZ_PPEI02000028.1"/>
</dbReference>
<sequence length="166" mass="18076">CAGACLHLVPDEVRPDPAALLAFFAEQRISPAFAPTVMVPALAEQPAPPSLALRYLFCAGAKLPPVAPGGLPYTVVDYYGPPEATVFATCRIVDAEAHRRPASIGTPIDGCEAFILDADDRPCHGDRPGELNLAGVCLAREYLRDPDMTTRRFHYSQALRRRLYRT</sequence>
<proteinExistence type="predicted"/>
<dbReference type="Pfam" id="PF00501">
    <property type="entry name" value="AMP-binding"/>
    <property type="match status" value="1"/>
</dbReference>
<evidence type="ECO:0000313" key="4">
    <source>
        <dbReference type="EMBL" id="PWN58826.1"/>
    </source>
</evidence>
<dbReference type="Gene3D" id="2.30.38.10">
    <property type="entry name" value="Luciferase, Domain 3"/>
    <property type="match status" value="1"/>
</dbReference>
<accession>A0A316WFC0</accession>
<dbReference type="PANTHER" id="PTHR44845">
    <property type="entry name" value="CARRIER DOMAIN-CONTAINING PROTEIN"/>
    <property type="match status" value="1"/>
</dbReference>
<feature type="domain" description="AMP-dependent synthetase/ligase" evidence="3">
    <location>
        <begin position="1"/>
        <end position="143"/>
    </location>
</feature>
<dbReference type="InterPro" id="IPR000873">
    <property type="entry name" value="AMP-dep_synth/lig_dom"/>
</dbReference>
<dbReference type="SUPFAM" id="SSF56801">
    <property type="entry name" value="Acetyl-CoA synthetase-like"/>
    <property type="match status" value="1"/>
</dbReference>
<reference evidence="4" key="1">
    <citation type="submission" date="2018-04" db="EMBL/GenBank/DDBJ databases">
        <title>Draft Genome Sequences of Chryseobacterium lactis NCTC11390T isolated from milk, Chryseobacterium oncorhynchi 701B-08T from rainbow trout, and Chryseobacterium viscerum 687B-08T from diseased fish.</title>
        <authorList>
            <person name="Jeong J.-J."/>
            <person name="Lee Y.J."/>
            <person name="Pathiraja D."/>
            <person name="Park B."/>
            <person name="Choi I.-G."/>
            <person name="Kim K.D."/>
        </authorList>
    </citation>
    <scope>NUCLEOTIDE SEQUENCE [LARGE SCALE GENOMIC DNA]</scope>
    <source>
        <strain evidence="4">701B-08</strain>
    </source>
</reference>
<evidence type="ECO:0000259" key="3">
    <source>
        <dbReference type="Pfam" id="PF00501"/>
    </source>
</evidence>
<dbReference type="EMBL" id="PPEI02000028">
    <property type="protein sequence ID" value="PWN58826.1"/>
    <property type="molecule type" value="Genomic_DNA"/>
</dbReference>
<evidence type="ECO:0000313" key="5">
    <source>
        <dbReference type="Proteomes" id="UP000236182"/>
    </source>
</evidence>